<feature type="domain" description="HD" evidence="6">
    <location>
        <begin position="537"/>
        <end position="659"/>
    </location>
</feature>
<dbReference type="NCBIfam" id="TIGR00254">
    <property type="entry name" value="GGDEF"/>
    <property type="match status" value="1"/>
</dbReference>
<evidence type="ECO:0000256" key="2">
    <source>
        <dbReference type="SAM" id="Phobius"/>
    </source>
</evidence>
<evidence type="ECO:0000259" key="7">
    <source>
        <dbReference type="PROSITE" id="PS51832"/>
    </source>
</evidence>
<evidence type="ECO:0000259" key="6">
    <source>
        <dbReference type="PROSITE" id="PS51831"/>
    </source>
</evidence>
<feature type="transmembrane region" description="Helical" evidence="2">
    <location>
        <begin position="179"/>
        <end position="201"/>
    </location>
</feature>
<dbReference type="RefSeq" id="WP_013823916.1">
    <property type="nucleotide sequence ID" value="NC_015573.1"/>
</dbReference>
<dbReference type="InterPro" id="IPR000700">
    <property type="entry name" value="PAS-assoc_C"/>
</dbReference>
<dbReference type="FunFam" id="3.30.70.270:FF:000001">
    <property type="entry name" value="Diguanylate cyclase domain protein"/>
    <property type="match status" value="1"/>
</dbReference>
<feature type="domain" description="PAC" evidence="4">
    <location>
        <begin position="285"/>
        <end position="337"/>
    </location>
</feature>
<keyword evidence="2" id="KW-1133">Transmembrane helix</keyword>
<dbReference type="PANTHER" id="PTHR43155">
    <property type="entry name" value="CYCLIC DI-GMP PHOSPHODIESTERASE PA4108-RELATED"/>
    <property type="match status" value="1"/>
</dbReference>
<dbReference type="PROSITE" id="PS50112">
    <property type="entry name" value="PAS"/>
    <property type="match status" value="1"/>
</dbReference>
<keyword evidence="2" id="KW-0472">Membrane</keyword>
<dbReference type="InterPro" id="IPR035965">
    <property type="entry name" value="PAS-like_dom_sf"/>
</dbReference>
<dbReference type="SUPFAM" id="SSF55785">
    <property type="entry name" value="PYP-like sensor domain (PAS domain)"/>
    <property type="match status" value="1"/>
</dbReference>
<dbReference type="CDD" id="cd00077">
    <property type="entry name" value="HDc"/>
    <property type="match status" value="1"/>
</dbReference>
<feature type="region of interest" description="Disordered" evidence="1">
    <location>
        <begin position="706"/>
        <end position="725"/>
    </location>
</feature>
<dbReference type="SMART" id="SM00267">
    <property type="entry name" value="GGDEF"/>
    <property type="match status" value="1"/>
</dbReference>
<dbReference type="NCBIfam" id="TIGR00277">
    <property type="entry name" value="HDIG"/>
    <property type="match status" value="1"/>
</dbReference>
<feature type="domain" description="GGDEF" evidence="5">
    <location>
        <begin position="369"/>
        <end position="504"/>
    </location>
</feature>
<evidence type="ECO:0000259" key="3">
    <source>
        <dbReference type="PROSITE" id="PS50112"/>
    </source>
</evidence>
<evidence type="ECO:0000313" key="9">
    <source>
        <dbReference type="Proteomes" id="UP000009229"/>
    </source>
</evidence>
<dbReference type="KEGG" id="dku:Desku_2899"/>
<dbReference type="SMART" id="SM00091">
    <property type="entry name" value="PAS"/>
    <property type="match status" value="1"/>
</dbReference>
<dbReference type="EMBL" id="CP002770">
    <property type="protein sequence ID" value="AEG16405.1"/>
    <property type="molecule type" value="Genomic_DNA"/>
</dbReference>
<dbReference type="Pfam" id="PF00990">
    <property type="entry name" value="GGDEF"/>
    <property type="match status" value="1"/>
</dbReference>
<proteinExistence type="predicted"/>
<dbReference type="InterPro" id="IPR037522">
    <property type="entry name" value="HD_GYP_dom"/>
</dbReference>
<dbReference type="InterPro" id="IPR043128">
    <property type="entry name" value="Rev_trsase/Diguanyl_cyclase"/>
</dbReference>
<evidence type="ECO:0000259" key="4">
    <source>
        <dbReference type="PROSITE" id="PS50113"/>
    </source>
</evidence>
<dbReference type="CDD" id="cd01949">
    <property type="entry name" value="GGDEF"/>
    <property type="match status" value="1"/>
</dbReference>
<dbReference type="PROSITE" id="PS50113">
    <property type="entry name" value="PAC"/>
    <property type="match status" value="1"/>
</dbReference>
<protein>
    <submittedName>
        <fullName evidence="8">Diguanylate cyclase and metal dependent phosphohydrolase</fullName>
    </submittedName>
</protein>
<gene>
    <name evidence="8" type="ordered locus">Desku_2899</name>
</gene>
<evidence type="ECO:0000259" key="5">
    <source>
        <dbReference type="PROSITE" id="PS50887"/>
    </source>
</evidence>
<dbReference type="InterPro" id="IPR000014">
    <property type="entry name" value="PAS"/>
</dbReference>
<dbReference type="InterPro" id="IPR029787">
    <property type="entry name" value="Nucleotide_cyclase"/>
</dbReference>
<dbReference type="InterPro" id="IPR000160">
    <property type="entry name" value="GGDEF_dom"/>
</dbReference>
<name>A0AAU8PSF5_DESK7</name>
<dbReference type="SUPFAM" id="SSF109604">
    <property type="entry name" value="HD-domain/PDEase-like"/>
    <property type="match status" value="1"/>
</dbReference>
<feature type="domain" description="PAS" evidence="3">
    <location>
        <begin position="208"/>
        <end position="252"/>
    </location>
</feature>
<dbReference type="CDD" id="cd00130">
    <property type="entry name" value="PAS"/>
    <property type="match status" value="1"/>
</dbReference>
<feature type="domain" description="HD-GYP" evidence="7">
    <location>
        <begin position="515"/>
        <end position="710"/>
    </location>
</feature>
<dbReference type="Gene3D" id="3.30.70.270">
    <property type="match status" value="1"/>
</dbReference>
<dbReference type="InterPro" id="IPR006675">
    <property type="entry name" value="HDIG_dom"/>
</dbReference>
<dbReference type="Pfam" id="PF13487">
    <property type="entry name" value="HD_5"/>
    <property type="match status" value="1"/>
</dbReference>
<sequence>MGPRVGTRTQIAGLLLIAILLAAYVLFQVVQTTVKLNQITVVVNKVITASQLYNYVLRQSYAIKGYMLHRQPAYREEFRHYARLSQQEMEQLRQVVRPARKALVEEILVRQQKYVALCEKEIIPLVEQGNIEGAARVAQQSGAVILIEEMLDRVDKLQEMRLMDLNESLHEAIFSIRQALWWGFGGGLLILFTAAIFGFLVNRRLILENLVYRLILLNTRNAIIVVQRDGRIYLINRAAEEIFGLNGRAVAGMPFEAVFTGRQRPGEVAFSYPVAAALTAGEDICNVEQSYISTDGWHYALLTDCLQLRDERGRRHGIMLITRDITERKVVEEKLRGLAVRDSLTMLYNHSYFKQVLDREVARASEQGGKLAYLMMDVDNFKSYNDQFGHPAGDELLRQLARLLEKNVRQVDIVGRYGGDEFAVILPGADQVVAVEVGERLRRAIADYPFPYRELMPGGRITVSVGVSCFPGDASSAAELIRQADEAMYNAKRNAKNRVEVWFSAFKELELDWPGERDVLYSIGGLLAMVNNKDRYTYGHSEKVAYYATALARATGLAPEEVKKIKVAAFLHDLGKVDIPEEILNKPGPLSEAERELCQCHPVIGAEIVQQIKSLEEMVPLIRHHHERYDGKGYPDGLAGEAIPLGARIIAIADSFDAMTTNRPYRRAKTHREALEEIRKEAGRQFDPHLAELFVTRCAGSGASDAGEVEHALNEGPPIPAGKQF</sequence>
<dbReference type="PROSITE" id="PS51832">
    <property type="entry name" value="HD_GYP"/>
    <property type="match status" value="1"/>
</dbReference>
<accession>A0AAU8PSF5</accession>
<dbReference type="Gene3D" id="1.10.3210.10">
    <property type="entry name" value="Hypothetical protein af1432"/>
    <property type="match status" value="1"/>
</dbReference>
<keyword evidence="9" id="KW-1185">Reference proteome</keyword>
<dbReference type="InterPro" id="IPR006674">
    <property type="entry name" value="HD_domain"/>
</dbReference>
<dbReference type="PROSITE" id="PS50887">
    <property type="entry name" value="GGDEF"/>
    <property type="match status" value="1"/>
</dbReference>
<dbReference type="AlphaFoldDB" id="A0AAU8PSF5"/>
<keyword evidence="2" id="KW-0812">Transmembrane</keyword>
<dbReference type="SMART" id="SM00471">
    <property type="entry name" value="HDc"/>
    <property type="match status" value="1"/>
</dbReference>
<dbReference type="PANTHER" id="PTHR43155:SF2">
    <property type="entry name" value="CYCLIC DI-GMP PHOSPHODIESTERASE PA4108"/>
    <property type="match status" value="1"/>
</dbReference>
<organism evidence="8 9">
    <name type="scientific">Desulfofundulus kuznetsovii (strain DSM 6115 / VKM B-1805 / 17)</name>
    <name type="common">Desulfotomaculum kuznetsovii</name>
    <dbReference type="NCBI Taxonomy" id="760568"/>
    <lineage>
        <taxon>Bacteria</taxon>
        <taxon>Bacillati</taxon>
        <taxon>Bacillota</taxon>
        <taxon>Clostridia</taxon>
        <taxon>Eubacteriales</taxon>
        <taxon>Peptococcaceae</taxon>
        <taxon>Desulfofundulus</taxon>
    </lineage>
</organism>
<reference evidence="9" key="1">
    <citation type="submission" date="2011-05" db="EMBL/GenBank/DDBJ databases">
        <title>Complete sequence of Desulfotomaculum kuznetsovii DSM 6115.</title>
        <authorList>
            <person name="Lucas S."/>
            <person name="Han J."/>
            <person name="Lapidus A."/>
            <person name="Cheng J.-F."/>
            <person name="Goodwin L."/>
            <person name="Pitluck S."/>
            <person name="Peters L."/>
            <person name="Mikhailova N."/>
            <person name="Lu M."/>
            <person name="Saunders E."/>
            <person name="Han C."/>
            <person name="Tapia R."/>
            <person name="Land M."/>
            <person name="Hauser L."/>
            <person name="Kyrpides N."/>
            <person name="Ivanova N."/>
            <person name="Pagani I."/>
            <person name="Nazina T."/>
            <person name="Ivanova A."/>
            <person name="Parshina S."/>
            <person name="Kuever J."/>
            <person name="Muyzer G."/>
            <person name="Plugge C."/>
            <person name="Stams A."/>
            <person name="Woyke T."/>
        </authorList>
    </citation>
    <scope>NUCLEOTIDE SEQUENCE [LARGE SCALE GENOMIC DNA]</scope>
    <source>
        <strain evidence="9">DSM 6115 / VKM B-1805 / 17</strain>
    </source>
</reference>
<dbReference type="NCBIfam" id="TIGR00229">
    <property type="entry name" value="sensory_box"/>
    <property type="match status" value="1"/>
</dbReference>
<dbReference type="Pfam" id="PF08448">
    <property type="entry name" value="PAS_4"/>
    <property type="match status" value="1"/>
</dbReference>
<dbReference type="PROSITE" id="PS51831">
    <property type="entry name" value="HD"/>
    <property type="match status" value="1"/>
</dbReference>
<evidence type="ECO:0000256" key="1">
    <source>
        <dbReference type="SAM" id="MobiDB-lite"/>
    </source>
</evidence>
<dbReference type="Gene3D" id="3.30.450.20">
    <property type="entry name" value="PAS domain"/>
    <property type="match status" value="1"/>
</dbReference>
<evidence type="ECO:0000313" key="8">
    <source>
        <dbReference type="EMBL" id="AEG16405.1"/>
    </source>
</evidence>
<dbReference type="InterPro" id="IPR013656">
    <property type="entry name" value="PAS_4"/>
</dbReference>
<dbReference type="Proteomes" id="UP000009229">
    <property type="component" value="Chromosome"/>
</dbReference>
<dbReference type="SUPFAM" id="SSF55073">
    <property type="entry name" value="Nucleotide cyclase"/>
    <property type="match status" value="1"/>
</dbReference>
<dbReference type="InterPro" id="IPR003607">
    <property type="entry name" value="HD/PDEase_dom"/>
</dbReference>